<evidence type="ECO:0000256" key="9">
    <source>
        <dbReference type="SAM" id="MobiDB-lite"/>
    </source>
</evidence>
<feature type="compositionally biased region" description="Basic and acidic residues" evidence="9">
    <location>
        <begin position="398"/>
        <end position="421"/>
    </location>
</feature>
<evidence type="ECO:0000313" key="12">
    <source>
        <dbReference type="EMBL" id="ARB50813.1"/>
    </source>
</evidence>
<evidence type="ECO:0000256" key="4">
    <source>
        <dbReference type="ARBA" id="ARBA00022622"/>
    </source>
</evidence>
<dbReference type="VEuPathDB" id="TriTrypDB:Tb11.v5.0673"/>
<evidence type="ECO:0000256" key="2">
    <source>
        <dbReference type="ARBA" id="ARBA00004609"/>
    </source>
</evidence>
<feature type="domain" description="Trypanosome variant surface glycoprotein B-type N-terminal" evidence="11">
    <location>
        <begin position="17"/>
        <end position="371"/>
    </location>
</feature>
<dbReference type="InterPro" id="IPR025932">
    <property type="entry name" value="Trypano_VSG_B_N_dom"/>
</dbReference>
<reference evidence="12" key="1">
    <citation type="submission" date="2016-12" db="EMBL/GenBank/DDBJ databases">
        <title>Extending the VSGnome of Trypanosoma brucei strain TREU927.</title>
        <authorList>
            <person name="Cross G.A."/>
        </authorList>
    </citation>
    <scope>NUCLEOTIDE SEQUENCE</scope>
    <source>
        <strain evidence="12">Tb927.99.1529</strain>
    </source>
</reference>
<comment type="function">
    <text evidence="1">VSG forms a coat on the surface of the parasite. The trypanosome evades the immune response of the host by expressing a series of antigenically distinct VSGs from an estimated 1000 VSG genes.</text>
</comment>
<keyword evidence="3" id="KW-1003">Cell membrane</keyword>
<keyword evidence="5 10" id="KW-0732">Signal</keyword>
<dbReference type="EMBL" id="KY404562">
    <property type="protein sequence ID" value="ARB50813.1"/>
    <property type="molecule type" value="Genomic_DNA"/>
</dbReference>
<evidence type="ECO:0000259" key="11">
    <source>
        <dbReference type="Pfam" id="PF13206"/>
    </source>
</evidence>
<keyword evidence="6" id="KW-0472">Membrane</keyword>
<dbReference type="AlphaFoldDB" id="A0A1V0FYH2"/>
<keyword evidence="7" id="KW-0325">Glycoprotein</keyword>
<feature type="compositionally biased region" description="Basic and acidic residues" evidence="9">
    <location>
        <begin position="117"/>
        <end position="134"/>
    </location>
</feature>
<protein>
    <submittedName>
        <fullName evidence="12">Variant surface glycoprotein</fullName>
    </submittedName>
</protein>
<organism evidence="12">
    <name type="scientific">Trypanosoma brucei</name>
    <dbReference type="NCBI Taxonomy" id="5691"/>
    <lineage>
        <taxon>Eukaryota</taxon>
        <taxon>Discoba</taxon>
        <taxon>Euglenozoa</taxon>
        <taxon>Kinetoplastea</taxon>
        <taxon>Metakinetoplastina</taxon>
        <taxon>Trypanosomatida</taxon>
        <taxon>Trypanosomatidae</taxon>
        <taxon>Trypanosoma</taxon>
    </lineage>
</organism>
<evidence type="ECO:0000256" key="6">
    <source>
        <dbReference type="ARBA" id="ARBA00023136"/>
    </source>
</evidence>
<evidence type="ECO:0000256" key="3">
    <source>
        <dbReference type="ARBA" id="ARBA00022475"/>
    </source>
</evidence>
<feature type="chain" id="PRO_5012843952" evidence="10">
    <location>
        <begin position="30"/>
        <end position="453"/>
    </location>
</feature>
<dbReference type="VEuPathDB" id="TriTrypDB:Tb427_000614500"/>
<dbReference type="GO" id="GO:0098552">
    <property type="term" value="C:side of membrane"/>
    <property type="evidence" value="ECO:0007669"/>
    <property type="project" value="UniProtKB-KW"/>
</dbReference>
<evidence type="ECO:0000256" key="1">
    <source>
        <dbReference type="ARBA" id="ARBA00002523"/>
    </source>
</evidence>
<dbReference type="VEuPathDB" id="TriTrypDB:Tb1125.Tb10.v4.0189"/>
<sequence length="453" mass="49484">MRPKSTISVLRKFLLFVLATHVLTQTATAAIGDVTADYLALCEAWAAAKEGLKQTFSIEAAPDDLQEILRMNMSVADDSWQNLFDKEEPAGEWEQMKKTLKAAENKLDWAEDWQKWKEQRADTKKQTTDNDWGKRHPRPADNNLLLQARELINHTAAKAKELIKTRSTLNGETAEQLTAKIKDHLKNAMCGAATTHEYDDGNKKCKDITGSATTKAAKCTKGENGKALATAILCICSDHSEDACAAGAAHGNHVTGNMPNNEISKITGGCPNSGVTIPLDIAITTALSRVASRIRNLEATKAVLGIGKLESGTECKSSDQANCINYKDLLIGNGNGYTKIPWYNELAHAANAVRRFQKLQRHAATTDANLKQLRNQAELAYTRKVVPITAITSNNKANNDKKIKGKQQECEKQKDNKTACENTDKCKLEGKTETDGPYIVDESKAGAETIAGT</sequence>
<name>A0A1V0FYH2_9TRYP</name>
<accession>A0A1V0FYH2</accession>
<comment type="subcellular location">
    <subcellularLocation>
        <location evidence="2">Cell membrane</location>
        <topology evidence="2">Lipid-anchor</topology>
        <topology evidence="2">GPI-anchor</topology>
    </subcellularLocation>
</comment>
<evidence type="ECO:0000256" key="10">
    <source>
        <dbReference type="SAM" id="SignalP"/>
    </source>
</evidence>
<evidence type="ECO:0000256" key="8">
    <source>
        <dbReference type="ARBA" id="ARBA00023288"/>
    </source>
</evidence>
<feature type="signal peptide" evidence="10">
    <location>
        <begin position="1"/>
        <end position="29"/>
    </location>
</feature>
<dbReference type="GO" id="GO:0005886">
    <property type="term" value="C:plasma membrane"/>
    <property type="evidence" value="ECO:0007669"/>
    <property type="project" value="UniProtKB-SubCell"/>
</dbReference>
<feature type="region of interest" description="Disordered" evidence="9">
    <location>
        <begin position="396"/>
        <end position="421"/>
    </location>
</feature>
<proteinExistence type="predicted"/>
<evidence type="ECO:0000256" key="5">
    <source>
        <dbReference type="ARBA" id="ARBA00022729"/>
    </source>
</evidence>
<evidence type="ECO:0000256" key="7">
    <source>
        <dbReference type="ARBA" id="ARBA00023180"/>
    </source>
</evidence>
<keyword evidence="8" id="KW-0449">Lipoprotein</keyword>
<dbReference type="Pfam" id="PF13206">
    <property type="entry name" value="VSG_B"/>
    <property type="match status" value="1"/>
</dbReference>
<feature type="region of interest" description="Disordered" evidence="9">
    <location>
        <begin position="117"/>
        <end position="139"/>
    </location>
</feature>
<keyword evidence="4" id="KW-0336">GPI-anchor</keyword>